<dbReference type="InterPro" id="IPR050465">
    <property type="entry name" value="UPF0194_transport"/>
</dbReference>
<protein>
    <recommendedName>
        <fullName evidence="4">Multidrug resistance protein MdtA-like C-terminal permuted SH3 domain-containing protein</fullName>
    </recommendedName>
</protein>
<dbReference type="Gene3D" id="1.10.287.470">
    <property type="entry name" value="Helix hairpin bin"/>
    <property type="match status" value="1"/>
</dbReference>
<keyword evidence="2 3" id="KW-0175">Coiled coil</keyword>
<dbReference type="GO" id="GO:0030313">
    <property type="term" value="C:cell envelope"/>
    <property type="evidence" value="ECO:0007669"/>
    <property type="project" value="UniProtKB-SubCell"/>
</dbReference>
<proteinExistence type="predicted"/>
<dbReference type="Gene3D" id="2.40.420.20">
    <property type="match status" value="1"/>
</dbReference>
<evidence type="ECO:0000256" key="3">
    <source>
        <dbReference type="SAM" id="Coils"/>
    </source>
</evidence>
<feature type="domain" description="Multidrug resistance protein MdtA-like C-terminal permuted SH3" evidence="4">
    <location>
        <begin position="358"/>
        <end position="404"/>
    </location>
</feature>
<evidence type="ECO:0000259" key="4">
    <source>
        <dbReference type="Pfam" id="PF25967"/>
    </source>
</evidence>
<dbReference type="PANTHER" id="PTHR32347">
    <property type="entry name" value="EFFLUX SYSTEM COMPONENT YKNX-RELATED"/>
    <property type="match status" value="1"/>
</dbReference>
<dbReference type="Gene3D" id="2.40.30.170">
    <property type="match status" value="1"/>
</dbReference>
<accession>A0A166YAB0</accession>
<dbReference type="RefSeq" id="WP_063364811.1">
    <property type="nucleotide sequence ID" value="NZ_AQHB01000037.1"/>
</dbReference>
<gene>
    <name evidence="5" type="ORF">N475_10295</name>
</gene>
<dbReference type="PANTHER" id="PTHR32347:SF23">
    <property type="entry name" value="BLL5650 PROTEIN"/>
    <property type="match status" value="1"/>
</dbReference>
<dbReference type="AlphaFoldDB" id="A0A166YAB0"/>
<evidence type="ECO:0000313" key="6">
    <source>
        <dbReference type="Proteomes" id="UP000076643"/>
    </source>
</evidence>
<dbReference type="Proteomes" id="UP000076643">
    <property type="component" value="Unassembled WGS sequence"/>
</dbReference>
<comment type="caution">
    <text evidence="5">The sequence shown here is derived from an EMBL/GenBank/DDBJ whole genome shotgun (WGS) entry which is preliminary data.</text>
</comment>
<evidence type="ECO:0000256" key="1">
    <source>
        <dbReference type="ARBA" id="ARBA00004196"/>
    </source>
</evidence>
<dbReference type="Pfam" id="PF25967">
    <property type="entry name" value="RND-MFP_C"/>
    <property type="match status" value="1"/>
</dbReference>
<feature type="coiled-coil region" evidence="3">
    <location>
        <begin position="140"/>
        <end position="167"/>
    </location>
</feature>
<reference evidence="5 6" key="1">
    <citation type="submission" date="2013-07" db="EMBL/GenBank/DDBJ databases">
        <title>Comparative Genomic and Metabolomic Analysis of Twelve Strains of Pseudoalteromonas luteoviolacea.</title>
        <authorList>
            <person name="Vynne N.G."/>
            <person name="Mansson M."/>
            <person name="Gram L."/>
        </authorList>
    </citation>
    <scope>NUCLEOTIDE SEQUENCE [LARGE SCALE GENOMIC DNA]</scope>
    <source>
        <strain evidence="5 6">DSM 6061</strain>
    </source>
</reference>
<dbReference type="Gene3D" id="2.40.50.100">
    <property type="match status" value="1"/>
</dbReference>
<dbReference type="PATRIC" id="fig|1365250.3.peg.1129"/>
<comment type="subcellular location">
    <subcellularLocation>
        <location evidence="1">Cell envelope</location>
    </subcellularLocation>
</comment>
<evidence type="ECO:0000256" key="2">
    <source>
        <dbReference type="ARBA" id="ARBA00023054"/>
    </source>
</evidence>
<sequence length="417" mass="46808">MDTKIEKPKSKKRLKAAMGILGASTAMIGLYSMQALSIPSSAQSVPLNSISISTVKQGSFANNLPLRGQVEPRKTIYLDVKSGGVIEEVFVEPGTFVEAGTPIARLSNTDLQLQVISREAQVTEQLNFLRNTEMEMETSRLNIKRDIIELEYQVKQLQRKLAHTEKLAKRGLVSREELTERQDELVYYKKQLALSLERQKADEKIRSVQREQLDSGKHMLERNLEYARLNLENLVVKSPTSGYLSQLDAEIGESKVSGSRLGQIDLPNDNILSVRVDEYYLNIIQKGMPASINVAGQKYTTQVSKIDSQVDNSQFYIEVDIPNGVENIKRGQTLDVELMIGEVNKNATLLKRGAFFSDTGGNWVFVLKENNTAERRKIKISGKDKNNFKIRSGLDKGEKVITSSYSTFNSAEKLILK</sequence>
<organism evidence="5 6">
    <name type="scientific">Pseudoalteromonas luteoviolacea DSM 6061</name>
    <dbReference type="NCBI Taxonomy" id="1365250"/>
    <lineage>
        <taxon>Bacteria</taxon>
        <taxon>Pseudomonadati</taxon>
        <taxon>Pseudomonadota</taxon>
        <taxon>Gammaproteobacteria</taxon>
        <taxon>Alteromonadales</taxon>
        <taxon>Pseudoalteromonadaceae</taxon>
        <taxon>Pseudoalteromonas</taxon>
    </lineage>
</organism>
<dbReference type="InterPro" id="IPR058627">
    <property type="entry name" value="MdtA-like_C"/>
</dbReference>
<dbReference type="EMBL" id="AUYB01000085">
    <property type="protein sequence ID" value="KZN42055.1"/>
    <property type="molecule type" value="Genomic_DNA"/>
</dbReference>
<name>A0A166YAB0_9GAMM</name>
<evidence type="ECO:0000313" key="5">
    <source>
        <dbReference type="EMBL" id="KZN42055.1"/>
    </source>
</evidence>
<keyword evidence="6" id="KW-1185">Reference proteome</keyword>